<dbReference type="InterPro" id="IPR035965">
    <property type="entry name" value="PAS-like_dom_sf"/>
</dbReference>
<dbReference type="SMART" id="SM00091">
    <property type="entry name" value="PAS"/>
    <property type="match status" value="1"/>
</dbReference>
<evidence type="ECO:0000259" key="10">
    <source>
        <dbReference type="PROSITE" id="PS50109"/>
    </source>
</evidence>
<dbReference type="InterPro" id="IPR029016">
    <property type="entry name" value="GAF-like_dom_sf"/>
</dbReference>
<dbReference type="GO" id="GO:0005524">
    <property type="term" value="F:ATP binding"/>
    <property type="evidence" value="ECO:0007669"/>
    <property type="project" value="UniProtKB-KW"/>
</dbReference>
<dbReference type="Pfam" id="PF00512">
    <property type="entry name" value="HisKA"/>
    <property type="match status" value="1"/>
</dbReference>
<proteinExistence type="predicted"/>
<dbReference type="Proteomes" id="UP000000940">
    <property type="component" value="Chromosome"/>
</dbReference>
<dbReference type="NCBIfam" id="TIGR00229">
    <property type="entry name" value="sensory_box"/>
    <property type="match status" value="1"/>
</dbReference>
<dbReference type="InterPro" id="IPR003661">
    <property type="entry name" value="HisK_dim/P_dom"/>
</dbReference>
<dbReference type="SUPFAM" id="SSF55874">
    <property type="entry name" value="ATPase domain of HSP90 chaperone/DNA topoisomerase II/histidine kinase"/>
    <property type="match status" value="1"/>
</dbReference>
<feature type="domain" description="Histidine kinase" evidence="10">
    <location>
        <begin position="544"/>
        <end position="752"/>
    </location>
</feature>
<dbReference type="Gene3D" id="3.30.450.40">
    <property type="match status" value="1"/>
</dbReference>
<accession>D2C472</accession>
<dbReference type="InterPro" id="IPR003018">
    <property type="entry name" value="GAF"/>
</dbReference>
<keyword evidence="5" id="KW-0547">Nucleotide-binding</keyword>
<evidence type="ECO:0000259" key="11">
    <source>
        <dbReference type="PROSITE" id="PS50112"/>
    </source>
</evidence>
<keyword evidence="6 12" id="KW-0418">Kinase</keyword>
<dbReference type="InterPro" id="IPR003594">
    <property type="entry name" value="HATPase_dom"/>
</dbReference>
<dbReference type="InterPro" id="IPR004358">
    <property type="entry name" value="Sig_transdc_His_kin-like_C"/>
</dbReference>
<evidence type="ECO:0000256" key="1">
    <source>
        <dbReference type="ARBA" id="ARBA00000085"/>
    </source>
</evidence>
<dbReference type="SMART" id="SM00065">
    <property type="entry name" value="GAF"/>
    <property type="match status" value="1"/>
</dbReference>
<dbReference type="PROSITE" id="PS50112">
    <property type="entry name" value="PAS"/>
    <property type="match status" value="1"/>
</dbReference>
<dbReference type="CDD" id="cd00130">
    <property type="entry name" value="PAS"/>
    <property type="match status" value="1"/>
</dbReference>
<dbReference type="SUPFAM" id="SSF55781">
    <property type="entry name" value="GAF domain-like"/>
    <property type="match status" value="1"/>
</dbReference>
<dbReference type="Gene3D" id="1.10.287.130">
    <property type="match status" value="1"/>
</dbReference>
<sequence>MVPERLKQIKGIRILESEDEIPQEGFTCRFGKHTVVANDEESFEIVRLYKRLTVYELLLSLVDSICVHPKEEALRFSLKKVREFLDAEEVYLIEGDASYSSKGEKLSIDEIKKKHPGASVREWRNKLHLVVVREGAFDEEEEVLCTKLLEFIGNVSEKLWRLKEEVQKLKKSYEEQLKVSEIQKEHIKKMRIIYYVSQAMRSVYDPNNLYRVILLSLVSERGFNFDRAVLLKKDEGTGSLMVVSAVGGDTLQEHEELKRYLRKRTLRYTDLVQFLREEALTFSFETKFNEKIRGKRFYYREHPIFERVVLRKSIVRTSRETLEKIRYEIEDVISILENDEFIVFPLVGRWDTLGVVVVDNKFSKKEVTDLDLDVLKLFSESAGLALENAYNYESLREKTLDLQRQNELVEHLRNFSESILESLETAIITLSKEGRVTEWNKKAEQLFGLKKENVLGRRLKDLPDFEEIGSVAESVFENKEPVFLNFYKFGENYFNIRFSPFRNAKTQLLEGVIITIDDVTELYKYEEERKRRERLSILGEMTARVAHEIRNPITIIGGFIMRMKKHLDDPETLKKYINIITNELSRLETIVKEILEYSKERQVLEFTEFNLNELIREVYVLFEEKIRKMNIDFCFETDNEDLRVEADRTRIKQVLINLVQNAIEATGENGKIKITSEDMYTKVRVSVWNSGPPIPEELKEKIFSPFFTTKTQGTGLGLSICRKIIEDEHGGKIWTENRENGVVFIFEIPKTPEKR</sequence>
<dbReference type="AlphaFoldDB" id="D2C472"/>
<name>D2C472_THEP2</name>
<dbReference type="InterPro" id="IPR036097">
    <property type="entry name" value="HisK_dim/P_sf"/>
</dbReference>
<dbReference type="KEGG" id="tnp:Tnap_1444"/>
<keyword evidence="4" id="KW-0808">Transferase</keyword>
<organism evidence="12 13">
    <name type="scientific">Thermotoga petrophila (strain ATCC BAA-489 / DSM 13996 / JCM 10882 / RKU-10)</name>
    <name type="common">Thermotoga naphthophila</name>
    <dbReference type="NCBI Taxonomy" id="590168"/>
    <lineage>
        <taxon>Bacteria</taxon>
        <taxon>Thermotogati</taxon>
        <taxon>Thermotogota</taxon>
        <taxon>Thermotogae</taxon>
        <taxon>Thermotogales</taxon>
        <taxon>Thermotogaceae</taxon>
        <taxon>Thermotoga</taxon>
    </lineage>
</organism>
<dbReference type="SUPFAM" id="SSF55785">
    <property type="entry name" value="PYP-like sensor domain (PAS domain)"/>
    <property type="match status" value="1"/>
</dbReference>
<dbReference type="PRINTS" id="PR00344">
    <property type="entry name" value="BCTRLSENSOR"/>
</dbReference>
<protein>
    <recommendedName>
        <fullName evidence="2">histidine kinase</fullName>
        <ecNumber evidence="2">2.7.13.3</ecNumber>
    </recommendedName>
</protein>
<evidence type="ECO:0000256" key="8">
    <source>
        <dbReference type="ARBA" id="ARBA00023012"/>
    </source>
</evidence>
<keyword evidence="8" id="KW-0902">Two-component regulatory system</keyword>
<dbReference type="Gene3D" id="3.30.450.20">
    <property type="entry name" value="PAS domain"/>
    <property type="match status" value="1"/>
</dbReference>
<dbReference type="EMBL" id="CP001839">
    <property type="protein sequence ID" value="ADA67526.1"/>
    <property type="molecule type" value="Genomic_DNA"/>
</dbReference>
<dbReference type="RefSeq" id="WP_012311154.1">
    <property type="nucleotide sequence ID" value="NC_013642.1"/>
</dbReference>
<keyword evidence="13" id="KW-1185">Reference proteome</keyword>
<dbReference type="SMART" id="SM00387">
    <property type="entry name" value="HATPase_c"/>
    <property type="match status" value="1"/>
</dbReference>
<dbReference type="SMART" id="SM00388">
    <property type="entry name" value="HisKA"/>
    <property type="match status" value="1"/>
</dbReference>
<dbReference type="Pfam" id="PF13426">
    <property type="entry name" value="PAS_9"/>
    <property type="match status" value="1"/>
</dbReference>
<evidence type="ECO:0000256" key="9">
    <source>
        <dbReference type="SAM" id="Coils"/>
    </source>
</evidence>
<dbReference type="EC" id="2.7.13.3" evidence="2"/>
<dbReference type="InterPro" id="IPR036890">
    <property type="entry name" value="HATPase_C_sf"/>
</dbReference>
<evidence type="ECO:0000256" key="3">
    <source>
        <dbReference type="ARBA" id="ARBA00022553"/>
    </source>
</evidence>
<gene>
    <name evidence="12" type="ordered locus">Tnap_1444</name>
</gene>
<evidence type="ECO:0000256" key="2">
    <source>
        <dbReference type="ARBA" id="ARBA00012438"/>
    </source>
</evidence>
<dbReference type="SUPFAM" id="SSF47384">
    <property type="entry name" value="Homodimeric domain of signal transducing histidine kinase"/>
    <property type="match status" value="1"/>
</dbReference>
<evidence type="ECO:0000256" key="4">
    <source>
        <dbReference type="ARBA" id="ARBA00022679"/>
    </source>
</evidence>
<dbReference type="HOGENOM" id="CLU_380778_0_0_0"/>
<dbReference type="InterPro" id="IPR000014">
    <property type="entry name" value="PAS"/>
</dbReference>
<dbReference type="Gene3D" id="3.30.565.10">
    <property type="entry name" value="Histidine kinase-like ATPase, C-terminal domain"/>
    <property type="match status" value="1"/>
</dbReference>
<dbReference type="InterPro" id="IPR005467">
    <property type="entry name" value="His_kinase_dom"/>
</dbReference>
<dbReference type="PANTHER" id="PTHR43065">
    <property type="entry name" value="SENSOR HISTIDINE KINASE"/>
    <property type="match status" value="1"/>
</dbReference>
<feature type="coiled-coil region" evidence="9">
    <location>
        <begin position="152"/>
        <end position="190"/>
    </location>
</feature>
<dbReference type="Pfam" id="PF02518">
    <property type="entry name" value="HATPase_c"/>
    <property type="match status" value="1"/>
</dbReference>
<keyword evidence="7" id="KW-0067">ATP-binding</keyword>
<evidence type="ECO:0000256" key="7">
    <source>
        <dbReference type="ARBA" id="ARBA00022840"/>
    </source>
</evidence>
<reference evidence="12 13" key="1">
    <citation type="submission" date="2009-12" db="EMBL/GenBank/DDBJ databases">
        <title>Complete sequence of Thermotoga petrophila RKU-1.</title>
        <authorList>
            <consortium name="US DOE Joint Genome Institute"/>
            <person name="Lucas S."/>
            <person name="Copeland A."/>
            <person name="Lapidus A."/>
            <person name="Glavina del Rio T."/>
            <person name="Dalin E."/>
            <person name="Tice H."/>
            <person name="Bruce D."/>
            <person name="Goodwin L."/>
            <person name="Pitluck S."/>
            <person name="Munk A.C."/>
            <person name="Brettin T."/>
            <person name="Detter J.C."/>
            <person name="Han C."/>
            <person name="Tapia R."/>
            <person name="Larimer F."/>
            <person name="Land M."/>
            <person name="Hauser L."/>
            <person name="Kyrpides N."/>
            <person name="Mikhailova N."/>
            <person name="Nelson K.E."/>
            <person name="Gogarten J.P."/>
            <person name="Noll K.M."/>
        </authorList>
    </citation>
    <scope>NUCLEOTIDE SEQUENCE [LARGE SCALE GENOMIC DNA]</scope>
    <source>
        <strain evidence="13">ATCC BAA-489 / DSM 13996 / JCM 10882 / RKU-10</strain>
    </source>
</reference>
<evidence type="ECO:0000313" key="13">
    <source>
        <dbReference type="Proteomes" id="UP000000940"/>
    </source>
</evidence>
<keyword evidence="3" id="KW-0597">Phosphoprotein</keyword>
<dbReference type="PANTHER" id="PTHR43065:SF10">
    <property type="entry name" value="PEROXIDE STRESS-ACTIVATED HISTIDINE KINASE MAK3"/>
    <property type="match status" value="1"/>
</dbReference>
<dbReference type="PROSITE" id="PS50109">
    <property type="entry name" value="HIS_KIN"/>
    <property type="match status" value="1"/>
</dbReference>
<feature type="domain" description="PAS" evidence="11">
    <location>
        <begin position="412"/>
        <end position="457"/>
    </location>
</feature>
<evidence type="ECO:0000313" key="12">
    <source>
        <dbReference type="EMBL" id="ADA67526.1"/>
    </source>
</evidence>
<evidence type="ECO:0000256" key="6">
    <source>
        <dbReference type="ARBA" id="ARBA00022777"/>
    </source>
</evidence>
<dbReference type="CDD" id="cd00082">
    <property type="entry name" value="HisKA"/>
    <property type="match status" value="1"/>
</dbReference>
<keyword evidence="9" id="KW-0175">Coiled coil</keyword>
<dbReference type="GO" id="GO:0000155">
    <property type="term" value="F:phosphorelay sensor kinase activity"/>
    <property type="evidence" value="ECO:0007669"/>
    <property type="project" value="InterPro"/>
</dbReference>
<comment type="catalytic activity">
    <reaction evidence="1">
        <text>ATP + protein L-histidine = ADP + protein N-phospho-L-histidine.</text>
        <dbReference type="EC" id="2.7.13.3"/>
    </reaction>
</comment>
<evidence type="ECO:0000256" key="5">
    <source>
        <dbReference type="ARBA" id="ARBA00022741"/>
    </source>
</evidence>